<dbReference type="EMBL" id="JAOPGA020001529">
    <property type="protein sequence ID" value="KAL0489197.1"/>
    <property type="molecule type" value="Genomic_DNA"/>
</dbReference>
<keyword evidence="3" id="KW-0812">Transmembrane</keyword>
<evidence type="ECO:0000313" key="6">
    <source>
        <dbReference type="Proteomes" id="UP001431209"/>
    </source>
</evidence>
<dbReference type="SUPFAM" id="SSF51197">
    <property type="entry name" value="Clavaminate synthase-like"/>
    <property type="match status" value="1"/>
</dbReference>
<feature type="domain" description="TauD/TfdA-like" evidence="4">
    <location>
        <begin position="23"/>
        <end position="347"/>
    </location>
</feature>
<keyword evidence="3" id="KW-1133">Transmembrane helix</keyword>
<evidence type="ECO:0000256" key="3">
    <source>
        <dbReference type="SAM" id="Phobius"/>
    </source>
</evidence>
<feature type="transmembrane region" description="Helical" evidence="3">
    <location>
        <begin position="258"/>
        <end position="277"/>
    </location>
</feature>
<evidence type="ECO:0000313" key="5">
    <source>
        <dbReference type="EMBL" id="KAL0489197.1"/>
    </source>
</evidence>
<dbReference type="Gene3D" id="3.60.130.10">
    <property type="entry name" value="Clavaminate synthase-like"/>
    <property type="match status" value="1"/>
</dbReference>
<evidence type="ECO:0000256" key="1">
    <source>
        <dbReference type="ARBA" id="ARBA00023002"/>
    </source>
</evidence>
<accession>A0AAW2ZH16</accession>
<dbReference type="GO" id="GO:0017000">
    <property type="term" value="P:antibiotic biosynthetic process"/>
    <property type="evidence" value="ECO:0007669"/>
    <property type="project" value="UniProtKB-KW"/>
</dbReference>
<keyword evidence="2" id="KW-0045">Antibiotic biosynthesis</keyword>
<organism evidence="5 6">
    <name type="scientific">Acrasis kona</name>
    <dbReference type="NCBI Taxonomy" id="1008807"/>
    <lineage>
        <taxon>Eukaryota</taxon>
        <taxon>Discoba</taxon>
        <taxon>Heterolobosea</taxon>
        <taxon>Tetramitia</taxon>
        <taxon>Eutetramitia</taxon>
        <taxon>Acrasidae</taxon>
        <taxon>Acrasis</taxon>
    </lineage>
</organism>
<keyword evidence="3" id="KW-0472">Membrane</keyword>
<dbReference type="InterPro" id="IPR003819">
    <property type="entry name" value="TauD/TfdA-like"/>
</dbReference>
<dbReference type="InterPro" id="IPR050411">
    <property type="entry name" value="AlphaKG_dependent_hydroxylases"/>
</dbReference>
<dbReference type="PANTHER" id="PTHR10696">
    <property type="entry name" value="GAMMA-BUTYROBETAINE HYDROXYLASE-RELATED"/>
    <property type="match status" value="1"/>
</dbReference>
<keyword evidence="6" id="KW-1185">Reference proteome</keyword>
<comment type="caution">
    <text evidence="5">The sequence shown here is derived from an EMBL/GenBank/DDBJ whole genome shotgun (WGS) entry which is preliminary data.</text>
</comment>
<evidence type="ECO:0000256" key="2">
    <source>
        <dbReference type="ARBA" id="ARBA00023194"/>
    </source>
</evidence>
<gene>
    <name evidence="5" type="ORF">AKO1_013724</name>
</gene>
<proteinExistence type="predicted"/>
<sequence length="362" mass="41949">MIVEPLRSDRPIPIVVRPSSKSEATLSSLLGYIKGNKKFIEDTRLKNGAILFRDFDIENASDFEQVAHLIHPNLNDGYLGVTARTNRTKYVFTCKYLFSTTEVTNIAPIGQHTEMAYMTNRPNRIFFCCLKEPKHGGETPITDMRQVVLDADKHDPNLLKQFKAHGLTYYRNYSTPGTKVKDIAEVRSWPDIYKTTDKTEVEKVCAKDDIECIWHGDALSLVSKFPAIRKHPETGDEVWSNAVPVFYPRMRTYEFRKMIQTIGTWWYYLMYLLWIVIESLRRLFIPDTQCGLYVTYGNGVPIRTEELFKIEDIIWDNMVTFKWKKGDVIYIDNDRVSHGRLPYFGQRQIVCALGMPDVKSST</sequence>
<dbReference type="Proteomes" id="UP001431209">
    <property type="component" value="Unassembled WGS sequence"/>
</dbReference>
<dbReference type="Pfam" id="PF02668">
    <property type="entry name" value="TauD"/>
    <property type="match status" value="1"/>
</dbReference>
<dbReference type="AlphaFoldDB" id="A0AAW2ZH16"/>
<dbReference type="GO" id="GO:0016491">
    <property type="term" value="F:oxidoreductase activity"/>
    <property type="evidence" value="ECO:0007669"/>
    <property type="project" value="UniProtKB-KW"/>
</dbReference>
<keyword evidence="1" id="KW-0560">Oxidoreductase</keyword>
<reference evidence="5 6" key="1">
    <citation type="submission" date="2024-03" db="EMBL/GenBank/DDBJ databases">
        <title>The Acrasis kona genome and developmental transcriptomes reveal deep origins of eukaryotic multicellular pathways.</title>
        <authorList>
            <person name="Sheikh S."/>
            <person name="Fu C.-J."/>
            <person name="Brown M.W."/>
            <person name="Baldauf S.L."/>
        </authorList>
    </citation>
    <scope>NUCLEOTIDE SEQUENCE [LARGE SCALE GENOMIC DNA]</scope>
    <source>
        <strain evidence="5 6">ATCC MYA-3509</strain>
    </source>
</reference>
<dbReference type="InterPro" id="IPR042098">
    <property type="entry name" value="TauD-like_sf"/>
</dbReference>
<name>A0AAW2ZH16_9EUKA</name>
<protein>
    <recommendedName>
        <fullName evidence="4">TauD/TfdA-like domain-containing protein</fullName>
    </recommendedName>
</protein>
<evidence type="ECO:0000259" key="4">
    <source>
        <dbReference type="Pfam" id="PF02668"/>
    </source>
</evidence>
<dbReference type="PANTHER" id="PTHR10696:SF56">
    <property type="entry name" value="TAUD_TFDA-LIKE DOMAIN-CONTAINING PROTEIN"/>
    <property type="match status" value="1"/>
</dbReference>